<name>A0ACB7RVG8_HYAAI</name>
<protein>
    <submittedName>
        <fullName evidence="1">Uncharacterized protein</fullName>
    </submittedName>
</protein>
<gene>
    <name evidence="1" type="ORF">HPB50_018713</name>
</gene>
<evidence type="ECO:0000313" key="1">
    <source>
        <dbReference type="EMBL" id="KAH6926453.1"/>
    </source>
</evidence>
<proteinExistence type="predicted"/>
<accession>A0ACB7RVG8</accession>
<comment type="caution">
    <text evidence="1">The sequence shown here is derived from an EMBL/GenBank/DDBJ whole genome shotgun (WGS) entry which is preliminary data.</text>
</comment>
<organism evidence="1 2">
    <name type="scientific">Hyalomma asiaticum</name>
    <name type="common">Tick</name>
    <dbReference type="NCBI Taxonomy" id="266040"/>
    <lineage>
        <taxon>Eukaryota</taxon>
        <taxon>Metazoa</taxon>
        <taxon>Ecdysozoa</taxon>
        <taxon>Arthropoda</taxon>
        <taxon>Chelicerata</taxon>
        <taxon>Arachnida</taxon>
        <taxon>Acari</taxon>
        <taxon>Parasitiformes</taxon>
        <taxon>Ixodida</taxon>
        <taxon>Ixodoidea</taxon>
        <taxon>Ixodidae</taxon>
        <taxon>Hyalomminae</taxon>
        <taxon>Hyalomma</taxon>
    </lineage>
</organism>
<keyword evidence="2" id="KW-1185">Reference proteome</keyword>
<reference evidence="1" key="1">
    <citation type="submission" date="2020-05" db="EMBL/GenBank/DDBJ databases">
        <title>Large-scale comparative analyses of tick genomes elucidate their genetic diversity and vector capacities.</title>
        <authorList>
            <person name="Jia N."/>
            <person name="Wang J."/>
            <person name="Shi W."/>
            <person name="Du L."/>
            <person name="Sun Y."/>
            <person name="Zhan W."/>
            <person name="Jiang J."/>
            <person name="Wang Q."/>
            <person name="Zhang B."/>
            <person name="Ji P."/>
            <person name="Sakyi L.B."/>
            <person name="Cui X."/>
            <person name="Yuan T."/>
            <person name="Jiang B."/>
            <person name="Yang W."/>
            <person name="Lam T.T.-Y."/>
            <person name="Chang Q."/>
            <person name="Ding S."/>
            <person name="Wang X."/>
            <person name="Zhu J."/>
            <person name="Ruan X."/>
            <person name="Zhao L."/>
            <person name="Wei J."/>
            <person name="Que T."/>
            <person name="Du C."/>
            <person name="Cheng J."/>
            <person name="Dai P."/>
            <person name="Han X."/>
            <person name="Huang E."/>
            <person name="Gao Y."/>
            <person name="Liu J."/>
            <person name="Shao H."/>
            <person name="Ye R."/>
            <person name="Li L."/>
            <person name="Wei W."/>
            <person name="Wang X."/>
            <person name="Wang C."/>
            <person name="Yang T."/>
            <person name="Huo Q."/>
            <person name="Li W."/>
            <person name="Guo W."/>
            <person name="Chen H."/>
            <person name="Zhou L."/>
            <person name="Ni X."/>
            <person name="Tian J."/>
            <person name="Zhou Y."/>
            <person name="Sheng Y."/>
            <person name="Liu T."/>
            <person name="Pan Y."/>
            <person name="Xia L."/>
            <person name="Li J."/>
            <person name="Zhao F."/>
            <person name="Cao W."/>
        </authorList>
    </citation>
    <scope>NUCLEOTIDE SEQUENCE</scope>
    <source>
        <strain evidence="1">Hyas-2018</strain>
    </source>
</reference>
<evidence type="ECO:0000313" key="2">
    <source>
        <dbReference type="Proteomes" id="UP000821845"/>
    </source>
</evidence>
<dbReference type="EMBL" id="CM023487">
    <property type="protein sequence ID" value="KAH6926453.1"/>
    <property type="molecule type" value="Genomic_DNA"/>
</dbReference>
<sequence length="485" mass="56310">MLLVMLTWIFASSLFVVFHSINDWLLRRRAPSGKKLPPMPPTSASRGHTEILRADFDRKKYRQWTKEYGPVFRLRLNFTNIVVLNDYDSIKTYCDLKELLRRPPNFLGSCKAYPGILTLNGESWSANRNFCISMLRDVGFAKTPAEDRVMEEAERLVEQFRNTHGKPVDALQYLNLYAFNEIASFFYGTRLPHDHPSRPQLYQALQRANAALKDGFKYTCHPRLLQKLLALIPFTANGRLNKALQEMDAITQQQVELYKTVKSGDKRNDFINHYLLGNINHFFLVGTFNIAMVIHMHLINFAMHHDTLQVRAHCEIDDSVGRDRRPTWEDRKRMPFIQACVWEGFRVHQFTAFEATRECVEDVVVGEYFIPKGTVVYPNKWASNHDPKRWRKPAKFDPSRYMSEDGSIIAPKAEQLATFSLGRRSCPGEMFATVEIFLAITFLLQKYRILLDEALDEDLDLRDIDRLRPNDLKLHFLPRQAGSSS</sequence>
<dbReference type="Proteomes" id="UP000821845">
    <property type="component" value="Chromosome 7"/>
</dbReference>